<keyword evidence="5" id="KW-1185">Reference proteome</keyword>
<gene>
    <name evidence="4" type="ORF">HL667_11715</name>
</gene>
<feature type="domain" description="NAD-dependent epimerase/dehydratase" evidence="3">
    <location>
        <begin position="11"/>
        <end position="272"/>
    </location>
</feature>
<comment type="pathway">
    <text evidence="1">Bacterial outer membrane biogenesis; LPS O-antigen biosynthesis.</text>
</comment>
<evidence type="ECO:0000259" key="3">
    <source>
        <dbReference type="Pfam" id="PF01370"/>
    </source>
</evidence>
<comment type="similarity">
    <text evidence="2">Belongs to the NAD(P)-dependent epimerase/dehydratase family.</text>
</comment>
<reference evidence="4" key="1">
    <citation type="submission" date="2020-05" db="EMBL/GenBank/DDBJ databases">
        <title>Nod-independent and nitrogen-fixing Bradyrhizobium aeschynomene sp. nov. isolated from nodules of Aeschynomene indica.</title>
        <authorList>
            <person name="Zhang Z."/>
        </authorList>
    </citation>
    <scope>NUCLEOTIDE SEQUENCE</scope>
    <source>
        <strain evidence="4">83012</strain>
    </source>
</reference>
<proteinExistence type="inferred from homology"/>
<evidence type="ECO:0000313" key="5">
    <source>
        <dbReference type="Proteomes" id="UP000886476"/>
    </source>
</evidence>
<dbReference type="InterPro" id="IPR001509">
    <property type="entry name" value="Epimerase_deHydtase"/>
</dbReference>
<dbReference type="Proteomes" id="UP000886476">
    <property type="component" value="Unassembled WGS sequence"/>
</dbReference>
<dbReference type="EMBL" id="JABFDN010000003">
    <property type="protein sequence ID" value="NPU65663.1"/>
    <property type="molecule type" value="Genomic_DNA"/>
</dbReference>
<name>A0ABX2CC09_9BRAD</name>
<dbReference type="SUPFAM" id="SSF51735">
    <property type="entry name" value="NAD(P)-binding Rossmann-fold domains"/>
    <property type="match status" value="1"/>
</dbReference>
<sequence length="354" mass="38458">MMDTSSNQAPIVITGGCGFIGCNLADRLASHGHAVLILDNLVRAGVRENAQWLKARHGDRIMITVGDVRDPITVIDTVKHAQAVLHLAAQVAVTSSLDSPVDDFEINARGTLNVLEAARLHNPSAPVLFASTNKVYGRLIGDDGITRAGRRYQPTSPALARGIAESTPLDLYSPYGCSKGAADQYVHDYGRVYGLKTAVLRMSCIYGPRQFGNEDQGWIAHFLLSALRRAPLTIYGDGCQVRDALYVADAVEAWLAVLDTIDTTRGKVFNLGGGPSNAISLLELIDQIETLSGPVQFSFADWRPGDQPWYVTDISALTEATGWRPRTSFADGLRELHGWLATRFSERPDQEALA</sequence>
<dbReference type="InterPro" id="IPR036291">
    <property type="entry name" value="NAD(P)-bd_dom_sf"/>
</dbReference>
<evidence type="ECO:0000256" key="2">
    <source>
        <dbReference type="ARBA" id="ARBA00007637"/>
    </source>
</evidence>
<dbReference type="Gene3D" id="3.40.50.720">
    <property type="entry name" value="NAD(P)-binding Rossmann-like Domain"/>
    <property type="match status" value="1"/>
</dbReference>
<accession>A0ABX2CC09</accession>
<evidence type="ECO:0000313" key="4">
    <source>
        <dbReference type="EMBL" id="NPU65663.1"/>
    </source>
</evidence>
<comment type="caution">
    <text evidence="4">The sequence shown here is derived from an EMBL/GenBank/DDBJ whole genome shotgun (WGS) entry which is preliminary data.</text>
</comment>
<dbReference type="Pfam" id="PF01370">
    <property type="entry name" value="Epimerase"/>
    <property type="match status" value="1"/>
</dbReference>
<evidence type="ECO:0000256" key="1">
    <source>
        <dbReference type="ARBA" id="ARBA00005125"/>
    </source>
</evidence>
<protein>
    <submittedName>
        <fullName evidence="4">SDR family NAD(P)-dependent oxidoreductase</fullName>
    </submittedName>
</protein>
<organism evidence="4 5">
    <name type="scientific">Bradyrhizobium aeschynomenes</name>
    <dbReference type="NCBI Taxonomy" id="2734909"/>
    <lineage>
        <taxon>Bacteria</taxon>
        <taxon>Pseudomonadati</taxon>
        <taxon>Pseudomonadota</taxon>
        <taxon>Alphaproteobacteria</taxon>
        <taxon>Hyphomicrobiales</taxon>
        <taxon>Nitrobacteraceae</taxon>
        <taxon>Bradyrhizobium</taxon>
    </lineage>
</organism>
<dbReference type="PANTHER" id="PTHR43000">
    <property type="entry name" value="DTDP-D-GLUCOSE 4,6-DEHYDRATASE-RELATED"/>
    <property type="match status" value="1"/>
</dbReference>